<dbReference type="InterPro" id="IPR000014">
    <property type="entry name" value="PAS"/>
</dbReference>
<dbReference type="RefSeq" id="WP_230276530.1">
    <property type="nucleotide sequence ID" value="NZ_JAJKFW010000061.1"/>
</dbReference>
<name>A0ABS8NMU3_9BACT</name>
<gene>
    <name evidence="12" type="ORF">LOC71_21475</name>
</gene>
<reference evidence="12" key="1">
    <citation type="submission" date="2021-11" db="EMBL/GenBank/DDBJ databases">
        <title>Genome sequence.</title>
        <authorList>
            <person name="Sun Q."/>
        </authorList>
    </citation>
    <scope>NUCLEOTIDE SEQUENCE</scope>
    <source>
        <strain evidence="12">JC740</strain>
    </source>
</reference>
<dbReference type="Gene3D" id="1.10.287.130">
    <property type="match status" value="1"/>
</dbReference>
<feature type="region of interest" description="Disordered" evidence="8">
    <location>
        <begin position="915"/>
        <end position="945"/>
    </location>
</feature>
<dbReference type="SUPFAM" id="SSF55874">
    <property type="entry name" value="ATPase domain of HSP90 chaperone/DNA topoisomerase II/histidine kinase"/>
    <property type="match status" value="1"/>
</dbReference>
<dbReference type="SUPFAM" id="SSF55785">
    <property type="entry name" value="PYP-like sensor domain (PAS domain)"/>
    <property type="match status" value="2"/>
</dbReference>
<dbReference type="InterPro" id="IPR005467">
    <property type="entry name" value="His_kinase_dom"/>
</dbReference>
<dbReference type="PROSITE" id="PS50113">
    <property type="entry name" value="PAC"/>
    <property type="match status" value="2"/>
</dbReference>
<evidence type="ECO:0000256" key="5">
    <source>
        <dbReference type="ARBA" id="ARBA00022777"/>
    </source>
</evidence>
<feature type="domain" description="PAC" evidence="11">
    <location>
        <begin position="476"/>
        <end position="528"/>
    </location>
</feature>
<feature type="transmembrane region" description="Helical" evidence="9">
    <location>
        <begin position="29"/>
        <end position="51"/>
    </location>
</feature>
<evidence type="ECO:0000256" key="8">
    <source>
        <dbReference type="SAM" id="MobiDB-lite"/>
    </source>
</evidence>
<organism evidence="12 13">
    <name type="scientific">Rhodopirellula halodulae</name>
    <dbReference type="NCBI Taxonomy" id="2894198"/>
    <lineage>
        <taxon>Bacteria</taxon>
        <taxon>Pseudomonadati</taxon>
        <taxon>Planctomycetota</taxon>
        <taxon>Planctomycetia</taxon>
        <taxon>Pirellulales</taxon>
        <taxon>Pirellulaceae</taxon>
        <taxon>Rhodopirellula</taxon>
    </lineage>
</organism>
<dbReference type="Pfam" id="PF08448">
    <property type="entry name" value="PAS_4"/>
    <property type="match status" value="1"/>
</dbReference>
<keyword evidence="13" id="KW-1185">Reference proteome</keyword>
<dbReference type="PANTHER" id="PTHR43065:SF46">
    <property type="entry name" value="C4-DICARBOXYLATE TRANSPORT SENSOR PROTEIN DCTB"/>
    <property type="match status" value="1"/>
</dbReference>
<dbReference type="InterPro" id="IPR036097">
    <property type="entry name" value="HisK_dim/P_sf"/>
</dbReference>
<dbReference type="EMBL" id="JAJKFW010000061">
    <property type="protein sequence ID" value="MCC9644855.1"/>
    <property type="molecule type" value="Genomic_DNA"/>
</dbReference>
<evidence type="ECO:0000259" key="10">
    <source>
        <dbReference type="PROSITE" id="PS50109"/>
    </source>
</evidence>
<dbReference type="PRINTS" id="PR00344">
    <property type="entry name" value="BCTRLSENSOR"/>
</dbReference>
<dbReference type="InterPro" id="IPR035965">
    <property type="entry name" value="PAS-like_dom_sf"/>
</dbReference>
<evidence type="ECO:0000256" key="7">
    <source>
        <dbReference type="ARBA" id="ARBA00023012"/>
    </source>
</evidence>
<evidence type="ECO:0000259" key="11">
    <source>
        <dbReference type="PROSITE" id="PS50113"/>
    </source>
</evidence>
<evidence type="ECO:0000256" key="9">
    <source>
        <dbReference type="SAM" id="Phobius"/>
    </source>
</evidence>
<protein>
    <recommendedName>
        <fullName evidence="2">histidine kinase</fullName>
        <ecNumber evidence="2">2.7.13.3</ecNumber>
    </recommendedName>
</protein>
<dbReference type="EC" id="2.7.13.3" evidence="2"/>
<comment type="caution">
    <text evidence="12">The sequence shown here is derived from an EMBL/GenBank/DDBJ whole genome shotgun (WGS) entry which is preliminary data.</text>
</comment>
<proteinExistence type="predicted"/>
<feature type="transmembrane region" description="Helical" evidence="9">
    <location>
        <begin position="357"/>
        <end position="375"/>
    </location>
</feature>
<evidence type="ECO:0000313" key="13">
    <source>
        <dbReference type="Proteomes" id="UP001430306"/>
    </source>
</evidence>
<accession>A0ABS8NMU3</accession>
<dbReference type="Gene3D" id="3.30.450.20">
    <property type="entry name" value="PAS domain"/>
    <property type="match status" value="2"/>
</dbReference>
<dbReference type="PROSITE" id="PS50109">
    <property type="entry name" value="HIS_KIN"/>
    <property type="match status" value="1"/>
</dbReference>
<dbReference type="Pfam" id="PF13426">
    <property type="entry name" value="PAS_9"/>
    <property type="match status" value="1"/>
</dbReference>
<evidence type="ECO:0000313" key="12">
    <source>
        <dbReference type="EMBL" id="MCC9644855.1"/>
    </source>
</evidence>
<dbReference type="InterPro" id="IPR000700">
    <property type="entry name" value="PAS-assoc_C"/>
</dbReference>
<feature type="domain" description="PAC" evidence="11">
    <location>
        <begin position="600"/>
        <end position="650"/>
    </location>
</feature>
<keyword evidence="9" id="KW-1133">Transmembrane helix</keyword>
<keyword evidence="3" id="KW-0808">Transferase</keyword>
<dbReference type="NCBIfam" id="TIGR00229">
    <property type="entry name" value="sensory_box"/>
    <property type="match status" value="1"/>
</dbReference>
<evidence type="ECO:0000256" key="1">
    <source>
        <dbReference type="ARBA" id="ARBA00000085"/>
    </source>
</evidence>
<dbReference type="InterPro" id="IPR013656">
    <property type="entry name" value="PAS_4"/>
</dbReference>
<evidence type="ECO:0000256" key="3">
    <source>
        <dbReference type="ARBA" id="ARBA00022679"/>
    </source>
</evidence>
<dbReference type="InterPro" id="IPR036890">
    <property type="entry name" value="HATPase_C_sf"/>
</dbReference>
<dbReference type="InterPro" id="IPR003594">
    <property type="entry name" value="HATPase_dom"/>
</dbReference>
<evidence type="ECO:0000256" key="6">
    <source>
        <dbReference type="ARBA" id="ARBA00022840"/>
    </source>
</evidence>
<keyword evidence="9" id="KW-0472">Membrane</keyword>
<keyword evidence="9" id="KW-0812">Transmembrane</keyword>
<dbReference type="InterPro" id="IPR004358">
    <property type="entry name" value="Sig_transdc_His_kin-like_C"/>
</dbReference>
<feature type="domain" description="Histidine kinase" evidence="10">
    <location>
        <begin position="663"/>
        <end position="918"/>
    </location>
</feature>
<sequence>MSKSIHPASEAARPQATQKSHIAQRRVRWLSFTGVCSGVLILAISTALLNWHQESRSKANMIEAQVNEARLAMSQATVARNSKWTQLLSDSPTSDDDVASDVDASAEIDEWQTKLSSVQEIFESLNHELDLPEEEQLRIDLNPLVDWSERASAWNHRHRKLTEASEHRFAELDSLLENLLKVADEQRGVHRLRLAIGLRSHFTDQPQPIETILHDCAGSALAYQMSGDLRQLRLHLSQLRMNPNVDELADIGQNQIRPLLLRLGASSEEWGESQTIEEIESFIFAPLTNASDTKSTGVGMLPIQFALAQSSDERQTLVEEAAQHADVLDLQRSNLATAGDRLKNQYTETFARTLRTVWSVNLASGVLIVLVFWILTRRVSQDIAKQVDEIDKTANELANEKLLLASVVSDLPIPLYWKDESGRYQGCSRSFSEWMGFESESDVVGLTDEDLPWNPETCEHELLLDQSIMRYGIPIQNQEQTKTQSSGQQTVVLASKTPLRNLESDNVGLVGTYIDITERKAAEERLNGLAKIQAECPSEIYVFDTETFELLELNHAACHNLRVEEQDARGQSLCNYMQDANGKDLAQHLAPIISGELKEVEYEAVLTRADGTTYPVHVRTLTIEHDSRFAFVSCATDMTIYKQLESQLNQAQKLESIGQLATGIAHEINTPMQCICGNFDFLQDYSGRLLDVVDAYQELLEKGPQSWESRLDAINEMLKKNRFDFIRSQFPLALEESSIAASRVTEIVRAMRVMSHPGSQSKSPTNINELIQDASILSRNRWKTLALVELSLAEDLPTIDALAAELSQVFLNLIVNAADAIGEQVENGRGDLGNITIDTHFDDENIYVELTDDGPGMPDEVKAKVFEPFFTTKEVGKGTGQGLSITYDVVTKLHHGQVELQTAVGEGTTFRLTLPRQKRDSSTESVATPALPITDTTEMSPAIIG</sequence>
<keyword evidence="5" id="KW-0418">Kinase</keyword>
<keyword evidence="7" id="KW-0902">Two-component regulatory system</keyword>
<dbReference type="SMART" id="SM00387">
    <property type="entry name" value="HATPase_c"/>
    <property type="match status" value="1"/>
</dbReference>
<evidence type="ECO:0000256" key="4">
    <source>
        <dbReference type="ARBA" id="ARBA00022741"/>
    </source>
</evidence>
<keyword evidence="4" id="KW-0547">Nucleotide-binding</keyword>
<dbReference type="Proteomes" id="UP001430306">
    <property type="component" value="Unassembled WGS sequence"/>
</dbReference>
<dbReference type="PANTHER" id="PTHR43065">
    <property type="entry name" value="SENSOR HISTIDINE KINASE"/>
    <property type="match status" value="1"/>
</dbReference>
<dbReference type="Pfam" id="PF02518">
    <property type="entry name" value="HATPase_c"/>
    <property type="match status" value="1"/>
</dbReference>
<comment type="catalytic activity">
    <reaction evidence="1">
        <text>ATP + protein L-histidine = ADP + protein N-phospho-L-histidine.</text>
        <dbReference type="EC" id="2.7.13.3"/>
    </reaction>
</comment>
<evidence type="ECO:0000256" key="2">
    <source>
        <dbReference type="ARBA" id="ARBA00012438"/>
    </source>
</evidence>
<dbReference type="SUPFAM" id="SSF47384">
    <property type="entry name" value="Homodimeric domain of signal transducing histidine kinase"/>
    <property type="match status" value="1"/>
</dbReference>
<dbReference type="Gene3D" id="3.30.565.10">
    <property type="entry name" value="Histidine kinase-like ATPase, C-terminal domain"/>
    <property type="match status" value="1"/>
</dbReference>
<keyword evidence="6" id="KW-0067">ATP-binding</keyword>